<gene>
    <name evidence="2" type="ORF">QWY28_17955</name>
</gene>
<evidence type="ECO:0000256" key="1">
    <source>
        <dbReference type="SAM" id="Phobius"/>
    </source>
</evidence>
<dbReference type="Proteomes" id="UP001168620">
    <property type="component" value="Unassembled WGS sequence"/>
</dbReference>
<sequence>MTRAVLLWMIPLNLVLVAWVWLGRMLFGMGGLMVLVYLLTLVPVLLVGLLVTTVLSLTQPGRPRDLTRSQARAQLAVWGGMLVFGAVSIEYGDTLGASEEGDVSLLIRLLGDNDLGWAATFVGMGLAALVTVGAWVSLLVTLTAGRRAATTRVPA</sequence>
<evidence type="ECO:0000313" key="3">
    <source>
        <dbReference type="Proteomes" id="UP001168620"/>
    </source>
</evidence>
<comment type="caution">
    <text evidence="2">The sequence shown here is derived from an EMBL/GenBank/DDBJ whole genome shotgun (WGS) entry which is preliminary data.</text>
</comment>
<dbReference type="RefSeq" id="WP_300953946.1">
    <property type="nucleotide sequence ID" value="NZ_JAUHJQ010000008.1"/>
</dbReference>
<accession>A0ABT8FL33</accession>
<organism evidence="2 3">
    <name type="scientific">Nocardioides oceani</name>
    <dbReference type="NCBI Taxonomy" id="3058369"/>
    <lineage>
        <taxon>Bacteria</taxon>
        <taxon>Bacillati</taxon>
        <taxon>Actinomycetota</taxon>
        <taxon>Actinomycetes</taxon>
        <taxon>Propionibacteriales</taxon>
        <taxon>Nocardioidaceae</taxon>
        <taxon>Nocardioides</taxon>
    </lineage>
</organism>
<evidence type="ECO:0000313" key="2">
    <source>
        <dbReference type="EMBL" id="MDN4174852.1"/>
    </source>
</evidence>
<proteinExistence type="predicted"/>
<feature type="transmembrane region" description="Helical" evidence="1">
    <location>
        <begin position="34"/>
        <end position="55"/>
    </location>
</feature>
<dbReference type="EMBL" id="JAUHJQ010000008">
    <property type="protein sequence ID" value="MDN4174852.1"/>
    <property type="molecule type" value="Genomic_DNA"/>
</dbReference>
<reference evidence="2" key="1">
    <citation type="submission" date="2023-06" db="EMBL/GenBank/DDBJ databases">
        <title>Draft genome sequence of Nocardioides sp. SOB77.</title>
        <authorList>
            <person name="Zhang G."/>
        </authorList>
    </citation>
    <scope>NUCLEOTIDE SEQUENCE</scope>
    <source>
        <strain evidence="2">SOB77</strain>
    </source>
</reference>
<keyword evidence="1" id="KW-0472">Membrane</keyword>
<feature type="transmembrane region" description="Helical" evidence="1">
    <location>
        <begin position="75"/>
        <end position="95"/>
    </location>
</feature>
<evidence type="ECO:0008006" key="4">
    <source>
        <dbReference type="Google" id="ProtNLM"/>
    </source>
</evidence>
<name>A0ABT8FL33_9ACTN</name>
<keyword evidence="3" id="KW-1185">Reference proteome</keyword>
<keyword evidence="1" id="KW-1133">Transmembrane helix</keyword>
<protein>
    <recommendedName>
        <fullName evidence="4">DUF4175 domain-containing protein</fullName>
    </recommendedName>
</protein>
<feature type="transmembrane region" description="Helical" evidence="1">
    <location>
        <begin position="115"/>
        <end position="142"/>
    </location>
</feature>
<feature type="transmembrane region" description="Helical" evidence="1">
    <location>
        <begin position="5"/>
        <end position="22"/>
    </location>
</feature>
<keyword evidence="1" id="KW-0812">Transmembrane</keyword>